<sequence>MNRYTAEDAKATRTIQDTGFGEDQVRNSPSLFFTCESLSSALAWGLEQRVERDFRLEGSGRPHREQQWSSG</sequence>
<keyword evidence="3" id="KW-1185">Reference proteome</keyword>
<dbReference type="HOGENOM" id="CLU_2741916_0_0_1"/>
<gene>
    <name evidence="2" type="ORF">M407DRAFT_240770</name>
</gene>
<evidence type="ECO:0000313" key="3">
    <source>
        <dbReference type="Proteomes" id="UP000054248"/>
    </source>
</evidence>
<dbReference type="EMBL" id="KN822944">
    <property type="protein sequence ID" value="KIO34162.1"/>
    <property type="molecule type" value="Genomic_DNA"/>
</dbReference>
<name>A0A0C3MKB8_9AGAM</name>
<dbReference type="AlphaFoldDB" id="A0A0C3MKB8"/>
<organism evidence="2 3">
    <name type="scientific">Tulasnella calospora MUT 4182</name>
    <dbReference type="NCBI Taxonomy" id="1051891"/>
    <lineage>
        <taxon>Eukaryota</taxon>
        <taxon>Fungi</taxon>
        <taxon>Dikarya</taxon>
        <taxon>Basidiomycota</taxon>
        <taxon>Agaricomycotina</taxon>
        <taxon>Agaricomycetes</taxon>
        <taxon>Cantharellales</taxon>
        <taxon>Tulasnellaceae</taxon>
        <taxon>Tulasnella</taxon>
    </lineage>
</organism>
<reference evidence="2 3" key="1">
    <citation type="submission" date="2014-04" db="EMBL/GenBank/DDBJ databases">
        <authorList>
            <consortium name="DOE Joint Genome Institute"/>
            <person name="Kuo A."/>
            <person name="Girlanda M."/>
            <person name="Perotto S."/>
            <person name="Kohler A."/>
            <person name="Nagy L.G."/>
            <person name="Floudas D."/>
            <person name="Copeland A."/>
            <person name="Barry K.W."/>
            <person name="Cichocki N."/>
            <person name="Veneault-Fourrey C."/>
            <person name="LaButti K."/>
            <person name="Lindquist E.A."/>
            <person name="Lipzen A."/>
            <person name="Lundell T."/>
            <person name="Morin E."/>
            <person name="Murat C."/>
            <person name="Sun H."/>
            <person name="Tunlid A."/>
            <person name="Henrissat B."/>
            <person name="Grigoriev I.V."/>
            <person name="Hibbett D.S."/>
            <person name="Martin F."/>
            <person name="Nordberg H.P."/>
            <person name="Cantor M.N."/>
            <person name="Hua S.X."/>
        </authorList>
    </citation>
    <scope>NUCLEOTIDE SEQUENCE [LARGE SCALE GENOMIC DNA]</scope>
    <source>
        <strain evidence="2 3">MUT 4182</strain>
    </source>
</reference>
<protein>
    <submittedName>
        <fullName evidence="2">Uncharacterized protein</fullName>
    </submittedName>
</protein>
<feature type="compositionally biased region" description="Basic and acidic residues" evidence="1">
    <location>
        <begin position="1"/>
        <end position="11"/>
    </location>
</feature>
<reference evidence="3" key="2">
    <citation type="submission" date="2015-01" db="EMBL/GenBank/DDBJ databases">
        <title>Evolutionary Origins and Diversification of the Mycorrhizal Mutualists.</title>
        <authorList>
            <consortium name="DOE Joint Genome Institute"/>
            <consortium name="Mycorrhizal Genomics Consortium"/>
            <person name="Kohler A."/>
            <person name="Kuo A."/>
            <person name="Nagy L.G."/>
            <person name="Floudas D."/>
            <person name="Copeland A."/>
            <person name="Barry K.W."/>
            <person name="Cichocki N."/>
            <person name="Veneault-Fourrey C."/>
            <person name="LaButti K."/>
            <person name="Lindquist E.A."/>
            <person name="Lipzen A."/>
            <person name="Lundell T."/>
            <person name="Morin E."/>
            <person name="Murat C."/>
            <person name="Riley R."/>
            <person name="Ohm R."/>
            <person name="Sun H."/>
            <person name="Tunlid A."/>
            <person name="Henrissat B."/>
            <person name="Grigoriev I.V."/>
            <person name="Hibbett D.S."/>
            <person name="Martin F."/>
        </authorList>
    </citation>
    <scope>NUCLEOTIDE SEQUENCE [LARGE SCALE GENOMIC DNA]</scope>
    <source>
        <strain evidence="3">MUT 4182</strain>
    </source>
</reference>
<accession>A0A0C3MKB8</accession>
<evidence type="ECO:0000256" key="1">
    <source>
        <dbReference type="SAM" id="MobiDB-lite"/>
    </source>
</evidence>
<evidence type="ECO:0000313" key="2">
    <source>
        <dbReference type="EMBL" id="KIO34162.1"/>
    </source>
</evidence>
<feature type="region of interest" description="Disordered" evidence="1">
    <location>
        <begin position="1"/>
        <end position="21"/>
    </location>
</feature>
<proteinExistence type="predicted"/>
<dbReference type="Proteomes" id="UP000054248">
    <property type="component" value="Unassembled WGS sequence"/>
</dbReference>